<dbReference type="InterPro" id="IPR027417">
    <property type="entry name" value="P-loop_NTPase"/>
</dbReference>
<comment type="caution">
    <text evidence="5">The sequence shown here is derived from an EMBL/GenBank/DDBJ whole genome shotgun (WGS) entry which is preliminary data.</text>
</comment>
<protein>
    <recommendedName>
        <fullName evidence="3">Sulfotransferase</fullName>
        <ecNumber evidence="3">2.8.2.-</ecNumber>
    </recommendedName>
</protein>
<organism evidence="5 6">
    <name type="scientific">Cardamine amara subsp. amara</name>
    <dbReference type="NCBI Taxonomy" id="228776"/>
    <lineage>
        <taxon>Eukaryota</taxon>
        <taxon>Viridiplantae</taxon>
        <taxon>Streptophyta</taxon>
        <taxon>Embryophyta</taxon>
        <taxon>Tracheophyta</taxon>
        <taxon>Spermatophyta</taxon>
        <taxon>Magnoliopsida</taxon>
        <taxon>eudicotyledons</taxon>
        <taxon>Gunneridae</taxon>
        <taxon>Pentapetalae</taxon>
        <taxon>rosids</taxon>
        <taxon>malvids</taxon>
        <taxon>Brassicales</taxon>
        <taxon>Brassicaceae</taxon>
        <taxon>Cardamineae</taxon>
        <taxon>Cardamine</taxon>
    </lineage>
</organism>
<dbReference type="PANTHER" id="PTHR11783">
    <property type="entry name" value="SULFOTRANSFERASE SULT"/>
    <property type="match status" value="1"/>
</dbReference>
<evidence type="ECO:0000256" key="3">
    <source>
        <dbReference type="RuleBase" id="RU361155"/>
    </source>
</evidence>
<dbReference type="EC" id="2.8.2.-" evidence="3"/>
<feature type="domain" description="Sulfotransferase" evidence="4">
    <location>
        <begin position="11"/>
        <end position="83"/>
    </location>
</feature>
<dbReference type="SUPFAM" id="SSF52540">
    <property type="entry name" value="P-loop containing nucleoside triphosphate hydrolases"/>
    <property type="match status" value="1"/>
</dbReference>
<dbReference type="Pfam" id="PF00685">
    <property type="entry name" value="Sulfotransfer_1"/>
    <property type="match status" value="1"/>
</dbReference>
<evidence type="ECO:0000256" key="1">
    <source>
        <dbReference type="ARBA" id="ARBA00005771"/>
    </source>
</evidence>
<dbReference type="EMBL" id="JBANAX010000390">
    <property type="protein sequence ID" value="KAL1210787.1"/>
    <property type="molecule type" value="Genomic_DNA"/>
</dbReference>
<dbReference type="Proteomes" id="UP001558713">
    <property type="component" value="Unassembled WGS sequence"/>
</dbReference>
<name>A0ABD1AW43_CARAN</name>
<comment type="similarity">
    <text evidence="1 3">Belongs to the sulfotransferase 1 family.</text>
</comment>
<sequence length="90" mass="10519">MEFAYCPQVDVLKDKQNTLFSTHIPYGLLPESVAKSGCKMVYIWRDPKDTFISMWTFQQKERPYLDLGSLNSLEECFDMFCRGFSGYVLI</sequence>
<keyword evidence="2 3" id="KW-0808">Transferase</keyword>
<evidence type="ECO:0000313" key="5">
    <source>
        <dbReference type="EMBL" id="KAL1210787.1"/>
    </source>
</evidence>
<gene>
    <name evidence="5" type="ORF">V5N11_005605</name>
</gene>
<dbReference type="Gene3D" id="3.40.50.300">
    <property type="entry name" value="P-loop containing nucleotide triphosphate hydrolases"/>
    <property type="match status" value="1"/>
</dbReference>
<evidence type="ECO:0000256" key="2">
    <source>
        <dbReference type="ARBA" id="ARBA00022679"/>
    </source>
</evidence>
<dbReference type="InterPro" id="IPR000863">
    <property type="entry name" value="Sulfotransferase_dom"/>
</dbReference>
<evidence type="ECO:0000259" key="4">
    <source>
        <dbReference type="Pfam" id="PF00685"/>
    </source>
</evidence>
<dbReference type="AlphaFoldDB" id="A0ABD1AW43"/>
<keyword evidence="6" id="KW-1185">Reference proteome</keyword>
<proteinExistence type="inferred from homology"/>
<dbReference type="GO" id="GO:0016740">
    <property type="term" value="F:transferase activity"/>
    <property type="evidence" value="ECO:0007669"/>
    <property type="project" value="UniProtKB-KW"/>
</dbReference>
<reference evidence="5 6" key="1">
    <citation type="submission" date="2024-04" db="EMBL/GenBank/DDBJ databases">
        <title>Genome assembly C_amara_ONT_v2.</title>
        <authorList>
            <person name="Yant L."/>
            <person name="Moore C."/>
            <person name="Slenker M."/>
        </authorList>
    </citation>
    <scope>NUCLEOTIDE SEQUENCE [LARGE SCALE GENOMIC DNA]</scope>
    <source>
        <tissue evidence="5">Leaf</tissue>
    </source>
</reference>
<evidence type="ECO:0000313" key="6">
    <source>
        <dbReference type="Proteomes" id="UP001558713"/>
    </source>
</evidence>
<accession>A0ABD1AW43</accession>